<organism evidence="1 2">
    <name type="scientific">Salix suchowensis</name>
    <dbReference type="NCBI Taxonomy" id="1278906"/>
    <lineage>
        <taxon>Eukaryota</taxon>
        <taxon>Viridiplantae</taxon>
        <taxon>Streptophyta</taxon>
        <taxon>Embryophyta</taxon>
        <taxon>Tracheophyta</taxon>
        <taxon>Spermatophyta</taxon>
        <taxon>Magnoliopsida</taxon>
        <taxon>eudicotyledons</taxon>
        <taxon>Gunneridae</taxon>
        <taxon>Pentapetalae</taxon>
        <taxon>rosids</taxon>
        <taxon>fabids</taxon>
        <taxon>Malpighiales</taxon>
        <taxon>Salicaceae</taxon>
        <taxon>Saliceae</taxon>
        <taxon>Salix</taxon>
    </lineage>
</organism>
<dbReference type="Proteomes" id="UP001141253">
    <property type="component" value="Chromosome 4"/>
</dbReference>
<reference evidence="1" key="1">
    <citation type="submission" date="2022-10" db="EMBL/GenBank/DDBJ databases">
        <authorList>
            <person name="Hyden B.L."/>
            <person name="Feng K."/>
            <person name="Yates T."/>
            <person name="Jawdy S."/>
            <person name="Smart L.B."/>
            <person name="Muchero W."/>
        </authorList>
    </citation>
    <scope>NUCLEOTIDE SEQUENCE</scope>
    <source>
        <tissue evidence="1">Shoot tip</tissue>
    </source>
</reference>
<gene>
    <name evidence="1" type="ORF">OIU77_021668</name>
</gene>
<sequence length="54" mass="6074">MSSSGRRPKGRWISSRSSKDFCLQRDSPVWISAFLSVRCDMSRSHNGICLASLL</sequence>
<proteinExistence type="predicted"/>
<name>A0ABQ9CDZ4_9ROSI</name>
<keyword evidence="2" id="KW-1185">Reference proteome</keyword>
<comment type="caution">
    <text evidence="1">The sequence shown here is derived from an EMBL/GenBank/DDBJ whole genome shotgun (WGS) entry which is preliminary data.</text>
</comment>
<reference evidence="1" key="2">
    <citation type="journal article" date="2023" name="Int. J. Mol. Sci.">
        <title>De Novo Assembly and Annotation of 11 Diverse Shrub Willow (Salix) Genomes Reveals Novel Gene Organization in Sex-Linked Regions.</title>
        <authorList>
            <person name="Hyden B."/>
            <person name="Feng K."/>
            <person name="Yates T.B."/>
            <person name="Jawdy S."/>
            <person name="Cereghino C."/>
            <person name="Smart L.B."/>
            <person name="Muchero W."/>
        </authorList>
    </citation>
    <scope>NUCLEOTIDE SEQUENCE</scope>
    <source>
        <tissue evidence="1">Shoot tip</tissue>
    </source>
</reference>
<dbReference type="EMBL" id="JAPFFI010000004">
    <property type="protein sequence ID" value="KAJ6396684.1"/>
    <property type="molecule type" value="Genomic_DNA"/>
</dbReference>
<evidence type="ECO:0000313" key="1">
    <source>
        <dbReference type="EMBL" id="KAJ6396684.1"/>
    </source>
</evidence>
<evidence type="ECO:0000313" key="2">
    <source>
        <dbReference type="Proteomes" id="UP001141253"/>
    </source>
</evidence>
<protein>
    <submittedName>
        <fullName evidence="1">Uncharacterized protein</fullName>
    </submittedName>
</protein>
<accession>A0ABQ9CDZ4</accession>